<sequence>MHIHTVLPLIALLALAACKDEKKADTTGTASPPTGNTVAPTPPPANPSAPSGAPANPPPREQARSVMTSRGCASAAAPRDVRPGKHPGSISPVFCGATPRQTKEACHGRRTGRAEG</sequence>
<evidence type="ECO:0000313" key="3">
    <source>
        <dbReference type="Proteomes" id="UP000008207"/>
    </source>
</evidence>
<gene>
    <name evidence="2" type="ordered locus">Mnod_2041</name>
</gene>
<reference evidence="2 3" key="1">
    <citation type="submission" date="2009-01" db="EMBL/GenBank/DDBJ databases">
        <title>Complete sequence of chromosome of Methylobacterium nodulans ORS 2060.</title>
        <authorList>
            <consortium name="US DOE Joint Genome Institute"/>
            <person name="Lucas S."/>
            <person name="Copeland A."/>
            <person name="Lapidus A."/>
            <person name="Glavina del Rio T."/>
            <person name="Dalin E."/>
            <person name="Tice H."/>
            <person name="Bruce D."/>
            <person name="Goodwin L."/>
            <person name="Pitluck S."/>
            <person name="Sims D."/>
            <person name="Brettin T."/>
            <person name="Detter J.C."/>
            <person name="Han C."/>
            <person name="Larimer F."/>
            <person name="Land M."/>
            <person name="Hauser L."/>
            <person name="Kyrpides N."/>
            <person name="Ivanova N."/>
            <person name="Marx C.J."/>
            <person name="Richardson P."/>
        </authorList>
    </citation>
    <scope>NUCLEOTIDE SEQUENCE [LARGE SCALE GENOMIC DNA]</scope>
    <source>
        <strain evidence="3">LMG 21967 / CNCM I-2342 / ORS 2060</strain>
    </source>
</reference>
<protein>
    <recommendedName>
        <fullName evidence="4">Lipoprotein</fullName>
    </recommendedName>
</protein>
<name>B8ITE1_METNO</name>
<evidence type="ECO:0000256" key="1">
    <source>
        <dbReference type="SAM" id="MobiDB-lite"/>
    </source>
</evidence>
<feature type="region of interest" description="Disordered" evidence="1">
    <location>
        <begin position="21"/>
        <end position="116"/>
    </location>
</feature>
<accession>B8ITE1</accession>
<keyword evidence="3" id="KW-1185">Reference proteome</keyword>
<proteinExistence type="predicted"/>
<organism evidence="2 3">
    <name type="scientific">Methylobacterium nodulans (strain LMG 21967 / CNCM I-2342 / ORS 2060)</name>
    <dbReference type="NCBI Taxonomy" id="460265"/>
    <lineage>
        <taxon>Bacteria</taxon>
        <taxon>Pseudomonadati</taxon>
        <taxon>Pseudomonadota</taxon>
        <taxon>Alphaproteobacteria</taxon>
        <taxon>Hyphomicrobiales</taxon>
        <taxon>Methylobacteriaceae</taxon>
        <taxon>Methylobacterium</taxon>
    </lineage>
</organism>
<evidence type="ECO:0000313" key="2">
    <source>
        <dbReference type="EMBL" id="ACL57027.1"/>
    </source>
</evidence>
<dbReference type="EMBL" id="CP001349">
    <property type="protein sequence ID" value="ACL57027.1"/>
    <property type="molecule type" value="Genomic_DNA"/>
</dbReference>
<feature type="compositionally biased region" description="Basic and acidic residues" evidence="1">
    <location>
        <begin position="101"/>
        <end position="116"/>
    </location>
</feature>
<dbReference type="KEGG" id="mno:Mnod_2041"/>
<evidence type="ECO:0008006" key="4">
    <source>
        <dbReference type="Google" id="ProtNLM"/>
    </source>
</evidence>
<dbReference type="HOGENOM" id="CLU_2093997_0_0_5"/>
<dbReference type="AlphaFoldDB" id="B8ITE1"/>
<dbReference type="Proteomes" id="UP000008207">
    <property type="component" value="Chromosome"/>
</dbReference>